<evidence type="ECO:0000256" key="1">
    <source>
        <dbReference type="SAM" id="Phobius"/>
    </source>
</evidence>
<proteinExistence type="predicted"/>
<protein>
    <submittedName>
        <fullName evidence="2">Malonate transporter MadL subunit</fullName>
    </submittedName>
</protein>
<dbReference type="AlphaFoldDB" id="A0A840UZF2"/>
<sequence>MVIYGTALLCGCLFLGLLAGRLLGAALGIHADVGGVGLAMLLLVAGNDRLRRTSKLPQLTGEGVRFWSSIYLPVTVAMAASQNVRAAVMGGWIALAAGAGVVVGGFALVPWIRRIGDQEGGAK</sequence>
<keyword evidence="1" id="KW-0812">Transmembrane</keyword>
<dbReference type="InterPro" id="IPR004690">
    <property type="entry name" value="Maln_transptMadL"/>
</dbReference>
<dbReference type="RefSeq" id="WP_184015349.1">
    <property type="nucleotide sequence ID" value="NZ_JACHFD010000002.1"/>
</dbReference>
<name>A0A840UZF2_9BACT</name>
<organism evidence="2 3">
    <name type="scientific">Haloferula luteola</name>
    <dbReference type="NCBI Taxonomy" id="595692"/>
    <lineage>
        <taxon>Bacteria</taxon>
        <taxon>Pseudomonadati</taxon>
        <taxon>Verrucomicrobiota</taxon>
        <taxon>Verrucomicrobiia</taxon>
        <taxon>Verrucomicrobiales</taxon>
        <taxon>Verrucomicrobiaceae</taxon>
        <taxon>Haloferula</taxon>
    </lineage>
</organism>
<comment type="caution">
    <text evidence="2">The sequence shown here is derived from an EMBL/GenBank/DDBJ whole genome shotgun (WGS) entry which is preliminary data.</text>
</comment>
<dbReference type="GO" id="GO:0016020">
    <property type="term" value="C:membrane"/>
    <property type="evidence" value="ECO:0007669"/>
    <property type="project" value="InterPro"/>
</dbReference>
<feature type="transmembrane region" description="Helical" evidence="1">
    <location>
        <begin position="86"/>
        <end position="109"/>
    </location>
</feature>
<dbReference type="Proteomes" id="UP000557717">
    <property type="component" value="Unassembled WGS sequence"/>
</dbReference>
<dbReference type="NCBIfam" id="TIGR00807">
    <property type="entry name" value="malonate_madL"/>
    <property type="match status" value="1"/>
</dbReference>
<keyword evidence="1" id="KW-1133">Transmembrane helix</keyword>
<evidence type="ECO:0000313" key="2">
    <source>
        <dbReference type="EMBL" id="MBB5350206.1"/>
    </source>
</evidence>
<accession>A0A840UZF2</accession>
<feature type="transmembrane region" description="Helical" evidence="1">
    <location>
        <begin position="34"/>
        <end position="50"/>
    </location>
</feature>
<dbReference type="Pfam" id="PF03817">
    <property type="entry name" value="MadL"/>
    <property type="match status" value="1"/>
</dbReference>
<keyword evidence="1" id="KW-0472">Membrane</keyword>
<gene>
    <name evidence="2" type="ORF">HNR46_000430</name>
</gene>
<dbReference type="EMBL" id="JACHFD010000002">
    <property type="protein sequence ID" value="MBB5350206.1"/>
    <property type="molecule type" value="Genomic_DNA"/>
</dbReference>
<reference evidence="2 3" key="1">
    <citation type="submission" date="2020-08" db="EMBL/GenBank/DDBJ databases">
        <title>Genomic Encyclopedia of Type Strains, Phase IV (KMG-IV): sequencing the most valuable type-strain genomes for metagenomic binning, comparative biology and taxonomic classification.</title>
        <authorList>
            <person name="Goeker M."/>
        </authorList>
    </citation>
    <scope>NUCLEOTIDE SEQUENCE [LARGE SCALE GENOMIC DNA]</scope>
    <source>
        <strain evidence="2 3">YC6886</strain>
    </source>
</reference>
<evidence type="ECO:0000313" key="3">
    <source>
        <dbReference type="Proteomes" id="UP000557717"/>
    </source>
</evidence>
<keyword evidence="3" id="KW-1185">Reference proteome</keyword>